<comment type="function">
    <text evidence="2">Catalyzes the removal of elemental sulfur atoms from cysteine to produce alanine. Seems to participate in the biosynthesis of the nitrogenase metalloclusters by providing the inorganic sulfur required for the Fe-S core formation.</text>
</comment>
<dbReference type="PIRSF" id="PIRSF005572">
    <property type="entry name" value="NifS"/>
    <property type="match status" value="1"/>
</dbReference>
<evidence type="ECO:0000256" key="10">
    <source>
        <dbReference type="ARBA" id="ARBA00050776"/>
    </source>
</evidence>
<dbReference type="InterPro" id="IPR016454">
    <property type="entry name" value="Cysteine_dSase"/>
</dbReference>
<evidence type="ECO:0000256" key="2">
    <source>
        <dbReference type="ARBA" id="ARBA00003120"/>
    </source>
</evidence>
<reference evidence="12 13" key="1">
    <citation type="submission" date="2019-09" db="EMBL/GenBank/DDBJ databases">
        <title>NBRP : Genome information of microbial organism related human and environment.</title>
        <authorList>
            <person name="Hattori M."/>
            <person name="Oshima K."/>
            <person name="Inaba H."/>
            <person name="Suda W."/>
            <person name="Sakamoto M."/>
            <person name="Iino T."/>
            <person name="Kitahara M."/>
            <person name="Oshida Y."/>
            <person name="Iida T."/>
            <person name="Kudo T."/>
            <person name="Itoh T."/>
            <person name="Ohkuma M."/>
        </authorList>
    </citation>
    <scope>NUCLEOTIDE SEQUENCE [LARGE SCALE GENOMIC DNA]</scope>
    <source>
        <strain evidence="12 13">Mie-1</strain>
    </source>
</reference>
<comment type="caution">
    <text evidence="12">The sequence shown here is derived from an EMBL/GenBank/DDBJ whole genome shotgun (WGS) entry which is preliminary data.</text>
</comment>
<keyword evidence="5" id="KW-0808">Transferase</keyword>
<evidence type="ECO:0000256" key="8">
    <source>
        <dbReference type="ARBA" id="ARBA00023004"/>
    </source>
</evidence>
<organism evidence="12 13">
    <name type="scientific">Iodidimonas gelatinilytica</name>
    <dbReference type="NCBI Taxonomy" id="1236966"/>
    <lineage>
        <taxon>Bacteria</taxon>
        <taxon>Pseudomonadati</taxon>
        <taxon>Pseudomonadota</taxon>
        <taxon>Alphaproteobacteria</taxon>
        <taxon>Iodidimonadales</taxon>
        <taxon>Iodidimonadaceae</taxon>
        <taxon>Iodidimonas</taxon>
    </lineage>
</organism>
<dbReference type="GO" id="GO:0031071">
    <property type="term" value="F:cysteine desulfurase activity"/>
    <property type="evidence" value="ECO:0007669"/>
    <property type="project" value="UniProtKB-EC"/>
</dbReference>
<dbReference type="Proteomes" id="UP000325187">
    <property type="component" value="Unassembled WGS sequence"/>
</dbReference>
<keyword evidence="6" id="KW-0479">Metal-binding</keyword>
<evidence type="ECO:0000259" key="11">
    <source>
        <dbReference type="Pfam" id="PF00266"/>
    </source>
</evidence>
<proteinExistence type="inferred from homology"/>
<evidence type="ECO:0000256" key="1">
    <source>
        <dbReference type="ARBA" id="ARBA00001933"/>
    </source>
</evidence>
<dbReference type="Gene3D" id="3.90.1150.10">
    <property type="entry name" value="Aspartate Aminotransferase, domain 1"/>
    <property type="match status" value="1"/>
</dbReference>
<keyword evidence="9" id="KW-0411">Iron-sulfur</keyword>
<dbReference type="PANTHER" id="PTHR11601">
    <property type="entry name" value="CYSTEINE DESULFURYLASE FAMILY MEMBER"/>
    <property type="match status" value="1"/>
</dbReference>
<accession>A0A5A7N269</accession>
<evidence type="ECO:0000256" key="4">
    <source>
        <dbReference type="ARBA" id="ARBA00013558"/>
    </source>
</evidence>
<dbReference type="Pfam" id="PF00266">
    <property type="entry name" value="Aminotran_5"/>
    <property type="match status" value="1"/>
</dbReference>
<evidence type="ECO:0000256" key="5">
    <source>
        <dbReference type="ARBA" id="ARBA00022679"/>
    </source>
</evidence>
<comment type="cofactor">
    <cofactor evidence="1">
        <name>pyridoxal 5'-phosphate</name>
        <dbReference type="ChEBI" id="CHEBI:597326"/>
    </cofactor>
</comment>
<protein>
    <recommendedName>
        <fullName evidence="4">Cysteine desulfurase</fullName>
    </recommendedName>
</protein>
<evidence type="ECO:0000256" key="3">
    <source>
        <dbReference type="ARBA" id="ARBA00006490"/>
    </source>
</evidence>
<dbReference type="GO" id="GO:0046872">
    <property type="term" value="F:metal ion binding"/>
    <property type="evidence" value="ECO:0007669"/>
    <property type="project" value="UniProtKB-KW"/>
</dbReference>
<dbReference type="Gene3D" id="3.40.640.10">
    <property type="entry name" value="Type I PLP-dependent aspartate aminotransferase-like (Major domain)"/>
    <property type="match status" value="1"/>
</dbReference>
<feature type="domain" description="Aminotransferase class V" evidence="11">
    <location>
        <begin position="7"/>
        <end position="364"/>
    </location>
</feature>
<dbReference type="InterPro" id="IPR015421">
    <property type="entry name" value="PyrdxlP-dep_Trfase_major"/>
</dbReference>
<comment type="similarity">
    <text evidence="3">Belongs to the class-V pyridoxal-phosphate-dependent aminotransferase family. NifS/IscS subfamily.</text>
</comment>
<dbReference type="SUPFAM" id="SSF53383">
    <property type="entry name" value="PLP-dependent transferases"/>
    <property type="match status" value="1"/>
</dbReference>
<keyword evidence="13" id="KW-1185">Reference proteome</keyword>
<name>A0A5A7N269_9PROT</name>
<evidence type="ECO:0000313" key="13">
    <source>
        <dbReference type="Proteomes" id="UP000325187"/>
    </source>
</evidence>
<evidence type="ECO:0000256" key="6">
    <source>
        <dbReference type="ARBA" id="ARBA00022723"/>
    </source>
</evidence>
<gene>
    <name evidence="12" type="primary">nifS</name>
    <name evidence="12" type="ORF">JCM17845_17690</name>
</gene>
<dbReference type="PANTHER" id="PTHR11601:SF34">
    <property type="entry name" value="CYSTEINE DESULFURASE"/>
    <property type="match status" value="1"/>
</dbReference>
<sequence length="383" mass="39910">MMKDRLYLDYNATAPVTPAARAAAVDAMMLLGNPSSVHQEGRAAKALVEKARAEVASLLAARPRDIVFTSGGTEANGLALKGLYAGSKTYRRLIVSAIEHDSVLASARAISSNVQICPVHANGMVDLAAFEELLAQSSEPAIVSIMLANNETGVIQPIADIAEKVQASGGVLHCDAVQAAGRIALDCTTLGADCISLSGHKLGAMKGVGALWVRPGLAIAAQAVGGGQELGRRSGTENLPGIASFGAAAREALAHLETNGAIEKRRNDLEAAIIENAPDARVFGQSVPRIANTSAIYMPGMSAETQVMTFDLEGIAISSGSACSSGKVRASHVLKAMGCDDTLSSQVIRVSLGRNTSDADVARFVSCWCRLYQRSQRRLGTLV</sequence>
<dbReference type="InterPro" id="IPR015422">
    <property type="entry name" value="PyrdxlP-dep_Trfase_small"/>
</dbReference>
<dbReference type="AlphaFoldDB" id="A0A5A7N269"/>
<evidence type="ECO:0000256" key="9">
    <source>
        <dbReference type="ARBA" id="ARBA00023014"/>
    </source>
</evidence>
<evidence type="ECO:0000256" key="7">
    <source>
        <dbReference type="ARBA" id="ARBA00022898"/>
    </source>
</evidence>
<keyword evidence="7" id="KW-0663">Pyridoxal phosphate</keyword>
<comment type="catalytic activity">
    <reaction evidence="10">
        <text>(sulfur carrier)-H + L-cysteine = (sulfur carrier)-SH + L-alanine</text>
        <dbReference type="Rhea" id="RHEA:43892"/>
        <dbReference type="Rhea" id="RHEA-COMP:14737"/>
        <dbReference type="Rhea" id="RHEA-COMP:14739"/>
        <dbReference type="ChEBI" id="CHEBI:29917"/>
        <dbReference type="ChEBI" id="CHEBI:35235"/>
        <dbReference type="ChEBI" id="CHEBI:57972"/>
        <dbReference type="ChEBI" id="CHEBI:64428"/>
        <dbReference type="EC" id="2.8.1.7"/>
    </reaction>
</comment>
<keyword evidence="8" id="KW-0408">Iron</keyword>
<dbReference type="Gene3D" id="1.10.260.50">
    <property type="match status" value="1"/>
</dbReference>
<evidence type="ECO:0000313" key="12">
    <source>
        <dbReference type="EMBL" id="GER01146.1"/>
    </source>
</evidence>
<dbReference type="RefSeq" id="WP_210432472.1">
    <property type="nucleotide sequence ID" value="NZ_BKCM01000008.1"/>
</dbReference>
<dbReference type="InterPro" id="IPR015424">
    <property type="entry name" value="PyrdxlP-dep_Trfase"/>
</dbReference>
<dbReference type="GO" id="GO:0051536">
    <property type="term" value="F:iron-sulfur cluster binding"/>
    <property type="evidence" value="ECO:0007669"/>
    <property type="project" value="UniProtKB-KW"/>
</dbReference>
<dbReference type="InterPro" id="IPR000192">
    <property type="entry name" value="Aminotrans_V_dom"/>
</dbReference>
<dbReference type="EMBL" id="BKCM01000008">
    <property type="protein sequence ID" value="GER01146.1"/>
    <property type="molecule type" value="Genomic_DNA"/>
</dbReference>